<dbReference type="EMBL" id="MU274909">
    <property type="protein sequence ID" value="KAI0089736.1"/>
    <property type="molecule type" value="Genomic_DNA"/>
</dbReference>
<accession>A0ACB8U627</accession>
<proteinExistence type="predicted"/>
<evidence type="ECO:0000313" key="1">
    <source>
        <dbReference type="EMBL" id="KAI0089736.1"/>
    </source>
</evidence>
<name>A0ACB8U627_9APHY</name>
<dbReference type="Proteomes" id="UP001055072">
    <property type="component" value="Unassembled WGS sequence"/>
</dbReference>
<comment type="caution">
    <text evidence="1">The sequence shown here is derived from an EMBL/GenBank/DDBJ whole genome shotgun (WGS) entry which is preliminary data.</text>
</comment>
<reference evidence="1" key="1">
    <citation type="journal article" date="2021" name="Environ. Microbiol.">
        <title>Gene family expansions and transcriptome signatures uncover fungal adaptations to wood decay.</title>
        <authorList>
            <person name="Hage H."/>
            <person name="Miyauchi S."/>
            <person name="Viragh M."/>
            <person name="Drula E."/>
            <person name="Min B."/>
            <person name="Chaduli D."/>
            <person name="Navarro D."/>
            <person name="Favel A."/>
            <person name="Norest M."/>
            <person name="Lesage-Meessen L."/>
            <person name="Balint B."/>
            <person name="Merenyi Z."/>
            <person name="de Eugenio L."/>
            <person name="Morin E."/>
            <person name="Martinez A.T."/>
            <person name="Baldrian P."/>
            <person name="Stursova M."/>
            <person name="Martinez M.J."/>
            <person name="Novotny C."/>
            <person name="Magnuson J.K."/>
            <person name="Spatafora J.W."/>
            <person name="Maurice S."/>
            <person name="Pangilinan J."/>
            <person name="Andreopoulos W."/>
            <person name="LaButti K."/>
            <person name="Hundley H."/>
            <person name="Na H."/>
            <person name="Kuo A."/>
            <person name="Barry K."/>
            <person name="Lipzen A."/>
            <person name="Henrissat B."/>
            <person name="Riley R."/>
            <person name="Ahrendt S."/>
            <person name="Nagy L.G."/>
            <person name="Grigoriev I.V."/>
            <person name="Martin F."/>
            <person name="Rosso M.N."/>
        </authorList>
    </citation>
    <scope>NUCLEOTIDE SEQUENCE</scope>
    <source>
        <strain evidence="1">CBS 384.51</strain>
    </source>
</reference>
<protein>
    <submittedName>
        <fullName evidence="1">Uncharacterized protein</fullName>
    </submittedName>
</protein>
<gene>
    <name evidence="1" type="ORF">BDY19DRAFT_940551</name>
</gene>
<organism evidence="1 2">
    <name type="scientific">Irpex rosettiformis</name>
    <dbReference type="NCBI Taxonomy" id="378272"/>
    <lineage>
        <taxon>Eukaryota</taxon>
        <taxon>Fungi</taxon>
        <taxon>Dikarya</taxon>
        <taxon>Basidiomycota</taxon>
        <taxon>Agaricomycotina</taxon>
        <taxon>Agaricomycetes</taxon>
        <taxon>Polyporales</taxon>
        <taxon>Irpicaceae</taxon>
        <taxon>Irpex</taxon>
    </lineage>
</organism>
<keyword evidence="2" id="KW-1185">Reference proteome</keyword>
<evidence type="ECO:0000313" key="2">
    <source>
        <dbReference type="Proteomes" id="UP001055072"/>
    </source>
</evidence>
<sequence>MATVNINGKAYEKDALAKEAVPLAQLLAKNARLLPDSLLVAGADFTPEEDKELQTQLQALNILPRPALDGIYNAFSAAHLPALANALRAVDPKTQPIALANYVQILSLLPEPKVNPYFRRFLSNKPLIADIPTIVATAFVEGIAWKRPSGPGHICSLLNTLLIWCDTSIGDDGQSCLNADLRKRLSAKVAELHKVSADKTALDQFQRTEIGRCDGLLGTLESYECPKGYYLTSTRDYLLRSCGDDICAVCMEDDADLKCSNCKSARYCGQACQKRDWKAGHKYACFKVAF</sequence>